<name>A0AA96RHR8_9BACL</name>
<dbReference type="GO" id="GO:0005886">
    <property type="term" value="C:plasma membrane"/>
    <property type="evidence" value="ECO:0007669"/>
    <property type="project" value="UniProtKB-SubCell"/>
</dbReference>
<protein>
    <submittedName>
        <fullName evidence="9">MFS transporter</fullName>
    </submittedName>
</protein>
<feature type="transmembrane region" description="Helical" evidence="7">
    <location>
        <begin position="204"/>
        <end position="221"/>
    </location>
</feature>
<dbReference type="Pfam" id="PF07690">
    <property type="entry name" value="MFS_1"/>
    <property type="match status" value="1"/>
</dbReference>
<keyword evidence="10" id="KW-1185">Reference proteome</keyword>
<dbReference type="RefSeq" id="WP_315605190.1">
    <property type="nucleotide sequence ID" value="NZ_CP130318.1"/>
</dbReference>
<feature type="transmembrane region" description="Helical" evidence="7">
    <location>
        <begin position="115"/>
        <end position="134"/>
    </location>
</feature>
<feature type="transmembrane region" description="Helical" evidence="7">
    <location>
        <begin position="84"/>
        <end position="109"/>
    </location>
</feature>
<feature type="transmembrane region" description="Helical" evidence="7">
    <location>
        <begin position="171"/>
        <end position="192"/>
    </location>
</feature>
<gene>
    <name evidence="9" type="ORF">MJA45_28090</name>
</gene>
<dbReference type="InterPro" id="IPR020846">
    <property type="entry name" value="MFS_dom"/>
</dbReference>
<dbReference type="PANTHER" id="PTHR42718">
    <property type="entry name" value="MAJOR FACILITATOR SUPERFAMILY MULTIDRUG TRANSPORTER MFSC"/>
    <property type="match status" value="1"/>
</dbReference>
<keyword evidence="6 7" id="KW-0472">Membrane</keyword>
<evidence type="ECO:0000256" key="2">
    <source>
        <dbReference type="ARBA" id="ARBA00022448"/>
    </source>
</evidence>
<dbReference type="InterPro" id="IPR011701">
    <property type="entry name" value="MFS"/>
</dbReference>
<evidence type="ECO:0000256" key="7">
    <source>
        <dbReference type="SAM" id="Phobius"/>
    </source>
</evidence>
<keyword evidence="3" id="KW-1003">Cell membrane</keyword>
<dbReference type="KEGG" id="paun:MJA45_28090"/>
<feature type="transmembrane region" description="Helical" evidence="7">
    <location>
        <begin position="146"/>
        <end position="165"/>
    </location>
</feature>
<dbReference type="EMBL" id="CP130318">
    <property type="protein sequence ID" value="WNQ11414.1"/>
    <property type="molecule type" value="Genomic_DNA"/>
</dbReference>
<evidence type="ECO:0000256" key="3">
    <source>
        <dbReference type="ARBA" id="ARBA00022475"/>
    </source>
</evidence>
<dbReference type="AlphaFoldDB" id="A0AA96RHR8"/>
<dbReference type="InterPro" id="IPR036259">
    <property type="entry name" value="MFS_trans_sf"/>
</dbReference>
<organism evidence="9 10">
    <name type="scientific">Paenibacillus aurantius</name>
    <dbReference type="NCBI Taxonomy" id="2918900"/>
    <lineage>
        <taxon>Bacteria</taxon>
        <taxon>Bacillati</taxon>
        <taxon>Bacillota</taxon>
        <taxon>Bacilli</taxon>
        <taxon>Bacillales</taxon>
        <taxon>Paenibacillaceae</taxon>
        <taxon>Paenibacillus</taxon>
    </lineage>
</organism>
<accession>A0AA96RHR8</accession>
<dbReference type="Gene3D" id="1.20.1250.20">
    <property type="entry name" value="MFS general substrate transporter like domains"/>
    <property type="match status" value="1"/>
</dbReference>
<dbReference type="Proteomes" id="UP001305702">
    <property type="component" value="Chromosome"/>
</dbReference>
<dbReference type="CDD" id="cd17321">
    <property type="entry name" value="MFS_MMR_MDR_like"/>
    <property type="match status" value="1"/>
</dbReference>
<evidence type="ECO:0000256" key="1">
    <source>
        <dbReference type="ARBA" id="ARBA00004651"/>
    </source>
</evidence>
<feature type="transmembrane region" description="Helical" evidence="7">
    <location>
        <begin position="270"/>
        <end position="292"/>
    </location>
</feature>
<evidence type="ECO:0000313" key="10">
    <source>
        <dbReference type="Proteomes" id="UP001305702"/>
    </source>
</evidence>
<feature type="transmembrane region" description="Helical" evidence="7">
    <location>
        <begin position="340"/>
        <end position="370"/>
    </location>
</feature>
<evidence type="ECO:0000256" key="6">
    <source>
        <dbReference type="ARBA" id="ARBA00023136"/>
    </source>
</evidence>
<feature type="transmembrane region" description="Helical" evidence="7">
    <location>
        <begin position="480"/>
        <end position="500"/>
    </location>
</feature>
<proteinExistence type="predicted"/>
<feature type="transmembrane region" description="Helical" evidence="7">
    <location>
        <begin position="21"/>
        <end position="43"/>
    </location>
</feature>
<feature type="transmembrane region" description="Helical" evidence="7">
    <location>
        <begin position="55"/>
        <end position="72"/>
    </location>
</feature>
<feature type="transmembrane region" description="Helical" evidence="7">
    <location>
        <begin position="233"/>
        <end position="250"/>
    </location>
</feature>
<keyword evidence="5 7" id="KW-1133">Transmembrane helix</keyword>
<comment type="subcellular location">
    <subcellularLocation>
        <location evidence="1">Cell membrane</location>
        <topology evidence="1">Multi-pass membrane protein</topology>
    </subcellularLocation>
</comment>
<dbReference type="SUPFAM" id="SSF103473">
    <property type="entry name" value="MFS general substrate transporter"/>
    <property type="match status" value="1"/>
</dbReference>
<evidence type="ECO:0000256" key="4">
    <source>
        <dbReference type="ARBA" id="ARBA00022692"/>
    </source>
</evidence>
<evidence type="ECO:0000313" key="9">
    <source>
        <dbReference type="EMBL" id="WNQ11414.1"/>
    </source>
</evidence>
<feature type="domain" description="Major facilitator superfamily (MFS) profile" evidence="8">
    <location>
        <begin position="18"/>
        <end position="503"/>
    </location>
</feature>
<reference evidence="9 10" key="1">
    <citation type="submission" date="2022-02" db="EMBL/GenBank/DDBJ databases">
        <title>Paenibacillus sp. MBLB1776 Whole Genome Shotgun Sequencing.</title>
        <authorList>
            <person name="Hwang C.Y."/>
            <person name="Cho E.-S."/>
            <person name="Seo M.-J."/>
        </authorList>
    </citation>
    <scope>NUCLEOTIDE SEQUENCE [LARGE SCALE GENOMIC DNA]</scope>
    <source>
        <strain evidence="9 10">MBLB1776</strain>
    </source>
</reference>
<sequence>MKAAMESTQRAGLKEWIGLGVLALPALLVSIDVSVMILALPHIGIGLGADSIQQLWIMDIYGFMLSGFLITMGTLGDRMGRRKLLLLGAACFGLASVLAAFSSSVGMLIAARSVLGVAGAAIAPSAMALIGSLFRDPKQRSLGYGIWFACSMGGMALGPVVGGAMLEHFSWGSVFLLGVPVMALLLVTGPLLLPEYRDPKAGRLDLPSVGLSLGAILPFIYGLKEVAKGNPGLVPVLALGLGIALGAVFVRRQRSLSHPLLEVSLFASPVFRSALGCMFGVTLTGAIMLFLAQQLQFVQSMTPLSAAMWMLPGVIASMAGMLLSPILARYIRPSPLIGTGLVIAAAGCVLLSQAGAGSGLANLVAGYILFSAGSSPVPSLLSGQIIGSAPPEKAGSAASLLQTSGEFAYALGIAVFGSIGAYLFRHQVKELLPAGLDPAAAEASRESLAGAVSAAASLPDSQAEALLQGAGQAFSSGMKVVAVMMTVLMAGIAVYAWMAFKRMPLIGQPEAAGAELAIQESGSIREA</sequence>
<dbReference type="GO" id="GO:0022857">
    <property type="term" value="F:transmembrane transporter activity"/>
    <property type="evidence" value="ECO:0007669"/>
    <property type="project" value="InterPro"/>
</dbReference>
<feature type="transmembrane region" description="Helical" evidence="7">
    <location>
        <begin position="407"/>
        <end position="424"/>
    </location>
</feature>
<keyword evidence="2" id="KW-0813">Transport</keyword>
<dbReference type="PROSITE" id="PS50850">
    <property type="entry name" value="MFS"/>
    <property type="match status" value="1"/>
</dbReference>
<feature type="transmembrane region" description="Helical" evidence="7">
    <location>
        <begin position="304"/>
        <end position="328"/>
    </location>
</feature>
<evidence type="ECO:0000256" key="5">
    <source>
        <dbReference type="ARBA" id="ARBA00022989"/>
    </source>
</evidence>
<dbReference type="PANTHER" id="PTHR42718:SF47">
    <property type="entry name" value="METHYL VIOLOGEN RESISTANCE PROTEIN SMVA"/>
    <property type="match status" value="1"/>
</dbReference>
<keyword evidence="4 7" id="KW-0812">Transmembrane</keyword>
<evidence type="ECO:0000259" key="8">
    <source>
        <dbReference type="PROSITE" id="PS50850"/>
    </source>
</evidence>